<dbReference type="EMBL" id="AMGY01000001">
    <property type="protein sequence ID" value="EXJ91860.1"/>
    <property type="molecule type" value="Genomic_DNA"/>
</dbReference>
<keyword evidence="2" id="KW-1185">Reference proteome</keyword>
<gene>
    <name evidence="1" type="ORF">A1O3_00410</name>
</gene>
<dbReference type="Proteomes" id="UP000019478">
    <property type="component" value="Unassembled WGS sequence"/>
</dbReference>
<accession>W9YQE9</accession>
<dbReference type="HOGENOM" id="CLU_1539817_0_0_1"/>
<organism evidence="1 2">
    <name type="scientific">Capronia epimyces CBS 606.96</name>
    <dbReference type="NCBI Taxonomy" id="1182542"/>
    <lineage>
        <taxon>Eukaryota</taxon>
        <taxon>Fungi</taxon>
        <taxon>Dikarya</taxon>
        <taxon>Ascomycota</taxon>
        <taxon>Pezizomycotina</taxon>
        <taxon>Eurotiomycetes</taxon>
        <taxon>Chaetothyriomycetidae</taxon>
        <taxon>Chaetothyriales</taxon>
        <taxon>Herpotrichiellaceae</taxon>
        <taxon>Capronia</taxon>
    </lineage>
</organism>
<dbReference type="RefSeq" id="XP_007728750.1">
    <property type="nucleotide sequence ID" value="XM_007730560.1"/>
</dbReference>
<name>W9YQE9_9EURO</name>
<protein>
    <submittedName>
        <fullName evidence="1">Uncharacterized protein</fullName>
    </submittedName>
</protein>
<dbReference type="GeneID" id="19164550"/>
<sequence>MASPPDHTLLLTRTWLTSKTDKWPDHLTAALQTLMLEKHFFAVQRLNVESTAKLFDILQTLKPYFAIADWDPGTERLLLDKVENKIRRIRSTLLSRQLIVRGPDGYAVPNNDDDNAEKREKKHDELFKVYEKLSCEDQKSVLLRSLSMASYEIVTEFLDASVDRMRALSPKFAS</sequence>
<evidence type="ECO:0000313" key="1">
    <source>
        <dbReference type="EMBL" id="EXJ91860.1"/>
    </source>
</evidence>
<dbReference type="AlphaFoldDB" id="W9YQE9"/>
<evidence type="ECO:0000313" key="2">
    <source>
        <dbReference type="Proteomes" id="UP000019478"/>
    </source>
</evidence>
<comment type="caution">
    <text evidence="1">The sequence shown here is derived from an EMBL/GenBank/DDBJ whole genome shotgun (WGS) entry which is preliminary data.</text>
</comment>
<proteinExistence type="predicted"/>
<dbReference type="OrthoDB" id="10532248at2759"/>
<reference evidence="1 2" key="1">
    <citation type="submission" date="2013-03" db="EMBL/GenBank/DDBJ databases">
        <title>The Genome Sequence of Capronia epimyces CBS 606.96.</title>
        <authorList>
            <consortium name="The Broad Institute Genomics Platform"/>
            <person name="Cuomo C."/>
            <person name="de Hoog S."/>
            <person name="Gorbushina A."/>
            <person name="Walker B."/>
            <person name="Young S.K."/>
            <person name="Zeng Q."/>
            <person name="Gargeya S."/>
            <person name="Fitzgerald M."/>
            <person name="Haas B."/>
            <person name="Abouelleil A."/>
            <person name="Allen A.W."/>
            <person name="Alvarado L."/>
            <person name="Arachchi H.M."/>
            <person name="Berlin A.M."/>
            <person name="Chapman S.B."/>
            <person name="Gainer-Dewar J."/>
            <person name="Goldberg J."/>
            <person name="Griggs A."/>
            <person name="Gujja S."/>
            <person name="Hansen M."/>
            <person name="Howarth C."/>
            <person name="Imamovic A."/>
            <person name="Ireland A."/>
            <person name="Larimer J."/>
            <person name="McCowan C."/>
            <person name="Murphy C."/>
            <person name="Pearson M."/>
            <person name="Poon T.W."/>
            <person name="Priest M."/>
            <person name="Roberts A."/>
            <person name="Saif S."/>
            <person name="Shea T."/>
            <person name="Sisk P."/>
            <person name="Sykes S."/>
            <person name="Wortman J."/>
            <person name="Nusbaum C."/>
            <person name="Birren B."/>
        </authorList>
    </citation>
    <scope>NUCLEOTIDE SEQUENCE [LARGE SCALE GENOMIC DNA]</scope>
    <source>
        <strain evidence="1 2">CBS 606.96</strain>
    </source>
</reference>